<dbReference type="PANTHER" id="PTHR48079:SF6">
    <property type="entry name" value="NAD(P)-BINDING DOMAIN-CONTAINING PROTEIN-RELATED"/>
    <property type="match status" value="1"/>
</dbReference>
<dbReference type="Pfam" id="PF01370">
    <property type="entry name" value="Epimerase"/>
    <property type="match status" value="1"/>
</dbReference>
<dbReference type="InterPro" id="IPR001509">
    <property type="entry name" value="Epimerase_deHydtase"/>
</dbReference>
<dbReference type="RefSeq" id="WP_128640031.1">
    <property type="nucleotide sequence ID" value="NZ_CP008947.1"/>
</dbReference>
<dbReference type="Proteomes" id="UP000028488">
    <property type="component" value="Chromosome"/>
</dbReference>
<feature type="domain" description="NAD-dependent epimerase/dehydratase" evidence="2">
    <location>
        <begin position="34"/>
        <end position="235"/>
    </location>
</feature>
<dbReference type="AlphaFoldDB" id="A0A076EMH4"/>
<evidence type="ECO:0000256" key="1">
    <source>
        <dbReference type="SAM" id="MobiDB-lite"/>
    </source>
</evidence>
<dbReference type="Gene3D" id="3.40.50.720">
    <property type="entry name" value="NAD(P)-binding Rossmann-like Domain"/>
    <property type="match status" value="1"/>
</dbReference>
<dbReference type="InterPro" id="IPR036291">
    <property type="entry name" value="NAD(P)-bd_dom_sf"/>
</dbReference>
<dbReference type="EMBL" id="CP008947">
    <property type="protein sequence ID" value="AII06458.1"/>
    <property type="molecule type" value="Genomic_DNA"/>
</dbReference>
<sequence>MTMKARTTRPLPGETVPASTATDDGRTPSTPVRVAVVGATGFVGSATVTALASAGIHCTAVARTPSHTEIPGVVSARATLADPASLERALIGADVVIHAASYTGNDPAQCVAVNVEGTENLLAAAARNGIDQVIYVSTIGVYGSGPHSGIGEFEAAPAPVSALSASRLTAEHRVLERGGCVVRPGFVHGHGDRWFVPGFIRILETLGAWVDEGRSRISIIAVNDLARLLAGLAAQSPARPGDVFHACHPDPVSVRELGQALADSGRLRLPATSLTFDEAVTAGARHGLTERHLDLIGRDHWYDPARLWTASGVGVGVGALHHFPSRR</sequence>
<feature type="compositionally biased region" description="Polar residues" evidence="1">
    <location>
        <begin position="17"/>
        <end position="29"/>
    </location>
</feature>
<dbReference type="SUPFAM" id="SSF51735">
    <property type="entry name" value="NAD(P)-binding Rossmann-fold domains"/>
    <property type="match status" value="1"/>
</dbReference>
<evidence type="ECO:0000313" key="3">
    <source>
        <dbReference type="EMBL" id="AII06458.1"/>
    </source>
</evidence>
<dbReference type="GO" id="GO:0004029">
    <property type="term" value="F:aldehyde dehydrogenase (NAD+) activity"/>
    <property type="evidence" value="ECO:0007669"/>
    <property type="project" value="TreeGrafter"/>
</dbReference>
<dbReference type="GO" id="GO:0005737">
    <property type="term" value="C:cytoplasm"/>
    <property type="evidence" value="ECO:0007669"/>
    <property type="project" value="TreeGrafter"/>
</dbReference>
<evidence type="ECO:0000313" key="4">
    <source>
        <dbReference type="Proteomes" id="UP000028488"/>
    </source>
</evidence>
<gene>
    <name evidence="3" type="ORF">EP51_18280</name>
</gene>
<accession>A0A076EMH4</accession>
<reference evidence="3 4" key="1">
    <citation type="submission" date="2014-07" db="EMBL/GenBank/DDBJ databases">
        <title>Genome Sequence of Rhodococcus opacus Strain R7, a Biodegrader of Mono- and Polycyclic Aromatic Hydrocarbons.</title>
        <authorList>
            <person name="Di Gennaro P."/>
            <person name="Zampolli J."/>
            <person name="Presti I."/>
            <person name="Cappelletti M."/>
            <person name="D'Ursi P."/>
            <person name="Orro A."/>
            <person name="Mezzelani A."/>
            <person name="Milanesi L."/>
        </authorList>
    </citation>
    <scope>NUCLEOTIDE SEQUENCE [LARGE SCALE GENOMIC DNA]</scope>
    <source>
        <strain evidence="3 4">R7</strain>
    </source>
</reference>
<feature type="region of interest" description="Disordered" evidence="1">
    <location>
        <begin position="1"/>
        <end position="29"/>
    </location>
</feature>
<dbReference type="eggNOG" id="COG0451">
    <property type="taxonomic scope" value="Bacteria"/>
</dbReference>
<protein>
    <submittedName>
        <fullName evidence="3">Epimerase</fullName>
    </submittedName>
</protein>
<proteinExistence type="predicted"/>
<dbReference type="InterPro" id="IPR051783">
    <property type="entry name" value="NAD(P)-dependent_oxidoreduct"/>
</dbReference>
<organism evidence="3 4">
    <name type="scientific">Rhodococcus opacus</name>
    <name type="common">Nocardia opaca</name>
    <dbReference type="NCBI Taxonomy" id="37919"/>
    <lineage>
        <taxon>Bacteria</taxon>
        <taxon>Bacillati</taxon>
        <taxon>Actinomycetota</taxon>
        <taxon>Actinomycetes</taxon>
        <taxon>Mycobacteriales</taxon>
        <taxon>Nocardiaceae</taxon>
        <taxon>Rhodococcus</taxon>
    </lineage>
</organism>
<name>A0A076EMH4_RHOOP</name>
<dbReference type="PANTHER" id="PTHR48079">
    <property type="entry name" value="PROTEIN YEEZ"/>
    <property type="match status" value="1"/>
</dbReference>
<evidence type="ECO:0000259" key="2">
    <source>
        <dbReference type="Pfam" id="PF01370"/>
    </source>
</evidence>